<dbReference type="EMBL" id="SMKR01000150">
    <property type="protein sequence ID" value="TDD17588.1"/>
    <property type="molecule type" value="Genomic_DNA"/>
</dbReference>
<name>A0A4R4WEW4_9ACTN</name>
<dbReference type="InterPro" id="IPR029062">
    <property type="entry name" value="Class_I_gatase-like"/>
</dbReference>
<dbReference type="PANTHER" id="PTHR42695">
    <property type="entry name" value="GLUTAMINE AMIDOTRANSFERASE YLR126C-RELATED"/>
    <property type="match status" value="1"/>
</dbReference>
<dbReference type="PANTHER" id="PTHR42695:SF5">
    <property type="entry name" value="GLUTAMINE AMIDOTRANSFERASE YLR126C-RELATED"/>
    <property type="match status" value="1"/>
</dbReference>
<dbReference type="InterPro" id="IPR044992">
    <property type="entry name" value="ChyE-like"/>
</dbReference>
<sequence length="269" mass="28786">MSIPERRSRYGGTRCAASGLALASVSDAVLLVENDPGSGPGRLLRWLDERGAEPVVVRAWAGEPIPATAGEYAALILLGGGMLPDADDASPWLPAERALLRRTTEDGQVPVLGICLGAQLLAHTFGGEVRGKHGLPEKGVTELNLLPGAETDPLLASLPTTVRAVESHQDQITRLPAGAVPLMSSERCRHQMLRIGRSWGVQFHPEVTLDRVRRWNATGMRSWGFSPDAVIAEAERREDELERTWSAVFGRFLATGATAATGESATVGE</sequence>
<dbReference type="CDD" id="cd01741">
    <property type="entry name" value="GATase1_1"/>
    <property type="match status" value="1"/>
</dbReference>
<dbReference type="GO" id="GO:0016740">
    <property type="term" value="F:transferase activity"/>
    <property type="evidence" value="ECO:0007669"/>
    <property type="project" value="UniProtKB-KW"/>
</dbReference>
<dbReference type="InterPro" id="IPR017926">
    <property type="entry name" value="GATASE"/>
</dbReference>
<dbReference type="Gene3D" id="3.40.50.880">
    <property type="match status" value="1"/>
</dbReference>
<accession>A0A4R4WEW4</accession>
<keyword evidence="3" id="KW-1185">Reference proteome</keyword>
<proteinExistence type="predicted"/>
<keyword evidence="2" id="KW-0315">Glutamine amidotransferase</keyword>
<dbReference type="OrthoDB" id="5196541at2"/>
<evidence type="ECO:0000313" key="2">
    <source>
        <dbReference type="EMBL" id="TDD17588.1"/>
    </source>
</evidence>
<dbReference type="Proteomes" id="UP000295172">
    <property type="component" value="Unassembled WGS sequence"/>
</dbReference>
<comment type="caution">
    <text evidence="2">The sequence shown here is derived from an EMBL/GenBank/DDBJ whole genome shotgun (WGS) entry which is preliminary data.</text>
</comment>
<keyword evidence="2" id="KW-0808">Transferase</keyword>
<gene>
    <name evidence="2" type="ORF">E1218_27670</name>
</gene>
<dbReference type="SUPFAM" id="SSF52317">
    <property type="entry name" value="Class I glutamine amidotransferase-like"/>
    <property type="match status" value="1"/>
</dbReference>
<dbReference type="GO" id="GO:0005829">
    <property type="term" value="C:cytosol"/>
    <property type="evidence" value="ECO:0007669"/>
    <property type="project" value="TreeGrafter"/>
</dbReference>
<dbReference type="AlphaFoldDB" id="A0A4R4WEW4"/>
<dbReference type="Pfam" id="PF00117">
    <property type="entry name" value="GATase"/>
    <property type="match status" value="1"/>
</dbReference>
<organism evidence="2 3">
    <name type="scientific">Kribbella turkmenica</name>
    <dbReference type="NCBI Taxonomy" id="2530375"/>
    <lineage>
        <taxon>Bacteria</taxon>
        <taxon>Bacillati</taxon>
        <taxon>Actinomycetota</taxon>
        <taxon>Actinomycetes</taxon>
        <taxon>Propionibacteriales</taxon>
        <taxon>Kribbellaceae</taxon>
        <taxon>Kribbella</taxon>
    </lineage>
</organism>
<reference evidence="2 3" key="1">
    <citation type="submission" date="2019-02" db="EMBL/GenBank/DDBJ databases">
        <title>Draft genome sequences of novel Actinobacteria.</title>
        <authorList>
            <person name="Sahin N."/>
            <person name="Ay H."/>
            <person name="Saygin H."/>
        </authorList>
    </citation>
    <scope>NUCLEOTIDE SEQUENCE [LARGE SCALE GENOMIC DNA]</scope>
    <source>
        <strain evidence="2 3">16K104</strain>
    </source>
</reference>
<protein>
    <submittedName>
        <fullName evidence="2">Type 1 glutamine amidotransferase</fullName>
    </submittedName>
</protein>
<evidence type="ECO:0000259" key="1">
    <source>
        <dbReference type="Pfam" id="PF00117"/>
    </source>
</evidence>
<dbReference type="PROSITE" id="PS51273">
    <property type="entry name" value="GATASE_TYPE_1"/>
    <property type="match status" value="1"/>
</dbReference>
<feature type="domain" description="Glutamine amidotransferase" evidence="1">
    <location>
        <begin position="43"/>
        <end position="210"/>
    </location>
</feature>
<evidence type="ECO:0000313" key="3">
    <source>
        <dbReference type="Proteomes" id="UP000295172"/>
    </source>
</evidence>